<comment type="caution">
    <text evidence="9">The sequence shown here is derived from an EMBL/GenBank/DDBJ whole genome shotgun (WGS) entry which is preliminary data.</text>
</comment>
<keyword evidence="3 6" id="KW-0378">Hydrolase</keyword>
<dbReference type="PANTHER" id="PTHR34217:SF1">
    <property type="entry name" value="CARBOXYPEPTIDASE 1"/>
    <property type="match status" value="1"/>
</dbReference>
<evidence type="ECO:0000259" key="7">
    <source>
        <dbReference type="Pfam" id="PF01432"/>
    </source>
</evidence>
<dbReference type="SUPFAM" id="SSF55486">
    <property type="entry name" value="Metalloproteases ('zincins'), catalytic domain"/>
    <property type="match status" value="1"/>
</dbReference>
<reference evidence="9 10" key="1">
    <citation type="submission" date="2021-03" db="EMBL/GenBank/DDBJ databases">
        <title>Plant growth promoting bacteria isolated from wild legumes nodules and trapping Phaseolus vulgaris L. nodules in the center and southern Mexico.</title>
        <authorList>
            <person name="Estrada P."/>
        </authorList>
    </citation>
    <scope>NUCLEOTIDE SEQUENCE [LARGE SCALE GENOMIC DNA]</scope>
    <source>
        <strain evidence="9 10">MaGu-431</strain>
    </source>
</reference>
<keyword evidence="4 6" id="KW-0862">Zinc</keyword>
<dbReference type="Proteomes" id="UP000666661">
    <property type="component" value="Unassembled WGS sequence"/>
</dbReference>
<dbReference type="InterPro" id="IPR013647">
    <property type="entry name" value="OligopepF_N_dom"/>
</dbReference>
<evidence type="ECO:0000256" key="4">
    <source>
        <dbReference type="ARBA" id="ARBA00022833"/>
    </source>
</evidence>
<keyword evidence="10" id="KW-1185">Reference proteome</keyword>
<sequence>MKPPVWQDDHIYAAPDDTAIDAAFSQAARALTGLDALLADLPDPAHPIPDPNALRHLLRAIRRQANGVKTLAWNSQTYGYNRLSRDGRDEAARVLLSRGQQLQATLAQRCKPVALFWVRAPEALVRTLLQDPELFELAYLIHHDRAQQDQWLSLESEQLIEGLAVDGLQGWGDLYDNLVGRLMPVVEGVPMGLAQADNLLAHPDRARRAAAWHAIQTAWAAEQETVAAILNAINGWRNEIVRQRGRGGRLDALAVSCHQEHLTGATLETLMAAADEHKALGRRALRAMACARQITDFAPWDLYAPAPLAVQGRMSFEQALNLVVEAFAAFDPEMGAFARMMADRGWIDAAPSDHRRSGAYSTEYADPPEPRVFLTFEGTMDNVITLAHELGHAWHSWLLRDLPLEQREYPRTLAETASLFAETLVRDALLAATDKVEQRRAIAWLDGERAASLLLDIPARFTFERALVAAREQGYVGAGQLREMMKSAQQQWYGDALSQYDELFWASKGHFSIAESGFYNYPYLFGYLFSLGLYAQQARAGRAFVPAYRALLQDTGRMSAEALVEKHLGVDIRAPGFWQESLRYVEEAVERLERLV</sequence>
<dbReference type="Pfam" id="PF01432">
    <property type="entry name" value="Peptidase_M3"/>
    <property type="match status" value="1"/>
</dbReference>
<dbReference type="RefSeq" id="WP_209791737.1">
    <property type="nucleotide sequence ID" value="NZ_JAGIQF010000001.1"/>
</dbReference>
<dbReference type="InterPro" id="IPR034006">
    <property type="entry name" value="M3B_PepF_2"/>
</dbReference>
<evidence type="ECO:0000313" key="9">
    <source>
        <dbReference type="EMBL" id="MBP0601073.1"/>
    </source>
</evidence>
<keyword evidence="5 6" id="KW-0482">Metalloprotease</keyword>
<evidence type="ECO:0000256" key="3">
    <source>
        <dbReference type="ARBA" id="ARBA00022801"/>
    </source>
</evidence>
<evidence type="ECO:0000256" key="5">
    <source>
        <dbReference type="ARBA" id="ARBA00023049"/>
    </source>
</evidence>
<dbReference type="EMBL" id="JAGIQF010000001">
    <property type="protein sequence ID" value="MBP0601073.1"/>
    <property type="molecule type" value="Genomic_DNA"/>
</dbReference>
<feature type="domain" description="Oligopeptidase F N-terminal" evidence="8">
    <location>
        <begin position="118"/>
        <end position="182"/>
    </location>
</feature>
<comment type="similarity">
    <text evidence="6">Belongs to the peptidase M3 family.</text>
</comment>
<comment type="cofactor">
    <cofactor evidence="6">
        <name>Zn(2+)</name>
        <dbReference type="ChEBI" id="CHEBI:29105"/>
    </cofactor>
    <text evidence="6">Binds 1 zinc ion.</text>
</comment>
<protein>
    <submittedName>
        <fullName evidence="9">M3 family oligoendopeptidase</fullName>
    </submittedName>
</protein>
<dbReference type="InterPro" id="IPR042088">
    <property type="entry name" value="OligoPept_F_C"/>
</dbReference>
<dbReference type="InterPro" id="IPR001567">
    <property type="entry name" value="Pept_M3A_M3B_dom"/>
</dbReference>
<dbReference type="CDD" id="cd09607">
    <property type="entry name" value="M3B_PepF"/>
    <property type="match status" value="1"/>
</dbReference>
<organism evidence="9 10">
    <name type="scientific">Aeromonas sanarellii</name>
    <dbReference type="NCBI Taxonomy" id="633415"/>
    <lineage>
        <taxon>Bacteria</taxon>
        <taxon>Pseudomonadati</taxon>
        <taxon>Pseudomonadota</taxon>
        <taxon>Gammaproteobacteria</taxon>
        <taxon>Aeromonadales</taxon>
        <taxon>Aeromonadaceae</taxon>
        <taxon>Aeromonas</taxon>
    </lineage>
</organism>
<dbReference type="Gene3D" id="1.10.1370.20">
    <property type="entry name" value="Oligoendopeptidase f, C-terminal domain"/>
    <property type="match status" value="1"/>
</dbReference>
<keyword evidence="1 6" id="KW-0645">Protease</keyword>
<evidence type="ECO:0000256" key="1">
    <source>
        <dbReference type="ARBA" id="ARBA00022670"/>
    </source>
</evidence>
<dbReference type="Gene3D" id="1.20.140.70">
    <property type="entry name" value="Oligopeptidase f, N-terminal domain"/>
    <property type="match status" value="1"/>
</dbReference>
<feature type="domain" description="Peptidase M3A/M3B catalytic" evidence="7">
    <location>
        <begin position="200"/>
        <end position="541"/>
    </location>
</feature>
<dbReference type="PANTHER" id="PTHR34217">
    <property type="entry name" value="METAL-DEPENDENT CARBOXYPEPTIDASE"/>
    <property type="match status" value="1"/>
</dbReference>
<name>A0ABS4B106_9GAMM</name>
<dbReference type="Pfam" id="PF08439">
    <property type="entry name" value="Peptidase_M3_N"/>
    <property type="match status" value="1"/>
</dbReference>
<evidence type="ECO:0000259" key="8">
    <source>
        <dbReference type="Pfam" id="PF08439"/>
    </source>
</evidence>
<proteinExistence type="inferred from homology"/>
<evidence type="ECO:0000313" key="10">
    <source>
        <dbReference type="Proteomes" id="UP000666661"/>
    </source>
</evidence>
<accession>A0ABS4B106</accession>
<keyword evidence="2 6" id="KW-0479">Metal-binding</keyword>
<evidence type="ECO:0000256" key="6">
    <source>
        <dbReference type="RuleBase" id="RU003435"/>
    </source>
</evidence>
<dbReference type="InterPro" id="IPR001333">
    <property type="entry name" value="Peptidase_M32_Taq"/>
</dbReference>
<evidence type="ECO:0000256" key="2">
    <source>
        <dbReference type="ARBA" id="ARBA00022723"/>
    </source>
</evidence>
<gene>
    <name evidence="9" type="ORF">J8I01_00845</name>
</gene>